<feature type="region of interest" description="Disordered" evidence="10">
    <location>
        <begin position="476"/>
        <end position="504"/>
    </location>
</feature>
<comment type="caution">
    <text evidence="11">The sequence shown here is derived from an EMBL/GenBank/DDBJ whole genome shotgun (WGS) entry which is preliminary data.</text>
</comment>
<sequence length="798" mass="85061">MSNTLVLRPGHVTLAQWRQVYRGAPLALDPAALPAVRASAAAVAAIVAKGAPVYGINTGFGKLASVRIEREDLATLQRNIVLSHAAGVGELMPANVVRLMMALKLVSLAQGASGVREETLLLEAMLVKGVLPVVPAQGSVGASGDLAPLSHLASVMIGVGEAFIGDARLPAVEALARAGLQPVELGAKEGLALLNGTQFSTAYALAGLFEIETLFQAALVTGALSVEAAKGSDTPFDPRIHAIRGQSGKIATAATLRSLMQGSDIRESHRDNDVRVKDPYCLRCQPKVMGEALDILRQAVTTLEIEANGVTDNPLVFTETGEALSGGNFHAEPVAFAADMLAMAVCEIGSISERRLAMLVDPALSGLPAFLTPRPGLNSGFMIPQVTAAALVSENKQRAYPASVDSIPTSANQEDHVSMAAHGARCTPPDADGRERGQRDRHRAAGLRAGLRLPRPAALQHRAGKRARCVARAGADAGRGPLLPPGHGGRHPPGAQRRARPRPARVAADRGAAGMTTQPEWLTVHEGDAPFIVSFPHTGSELPHELMGDYHSPWLARRDADWWVHELYDFVRGMGATTVRSAISRSVIDLNRDPSGVSLYPGQNTTGLCPLTTFDNQPLYHAGRESDEAEIARRRDTYFAPYHDALAAQIARLRARHGTLVVYDAHSIRSHIPHLFDGELPQFNLGTAGPSGAPDTSCDNALSDVVENLLKISGMSQVRNGRFKGGWITRHYSDIPGGVHTLQMELACRGYMHEPLPDQVDEHSWPTPLDPEHAAPLRHTLAQVLNACLEFATNRSAA</sequence>
<evidence type="ECO:0000313" key="11">
    <source>
        <dbReference type="EMBL" id="KAF1015572.1"/>
    </source>
</evidence>
<keyword evidence="3 8" id="KW-0369">Histidine metabolism</keyword>
<dbReference type="EMBL" id="WNDS01000002">
    <property type="protein sequence ID" value="KAF1015572.1"/>
    <property type="molecule type" value="Genomic_DNA"/>
</dbReference>
<dbReference type="EC" id="4.3.1.3" evidence="2 6"/>
<dbReference type="GO" id="GO:0019556">
    <property type="term" value="P:L-histidine catabolic process to glutamate and formamide"/>
    <property type="evidence" value="ECO:0007669"/>
    <property type="project" value="UniProtKB-UniPathway"/>
</dbReference>
<dbReference type="InterPro" id="IPR008948">
    <property type="entry name" value="L-Aspartase-like"/>
</dbReference>
<dbReference type="InterPro" id="IPR007709">
    <property type="entry name" value="N-FG_amidohydro"/>
</dbReference>
<dbReference type="SUPFAM" id="SSF53187">
    <property type="entry name" value="Zn-dependent exopeptidases"/>
    <property type="match status" value="1"/>
</dbReference>
<comment type="subcellular location">
    <subcellularLocation>
        <location evidence="9">Cytoplasm</location>
    </subcellularLocation>
</comment>
<dbReference type="Gene3D" id="3.40.630.40">
    <property type="entry name" value="Zn-dependent exopeptidases"/>
    <property type="match status" value="1"/>
</dbReference>
<dbReference type="GO" id="GO:0005737">
    <property type="term" value="C:cytoplasm"/>
    <property type="evidence" value="ECO:0007669"/>
    <property type="project" value="UniProtKB-SubCell"/>
</dbReference>
<dbReference type="Gene3D" id="1.20.200.10">
    <property type="entry name" value="Fumarase/aspartase (Central domain)"/>
    <property type="match status" value="1"/>
</dbReference>
<dbReference type="Gene3D" id="1.10.275.10">
    <property type="entry name" value="Fumarase/aspartase (N-terminal domain)"/>
    <property type="match status" value="1"/>
</dbReference>
<dbReference type="Proteomes" id="UP000487117">
    <property type="component" value="Unassembled WGS sequence"/>
</dbReference>
<dbReference type="GO" id="GO:0019557">
    <property type="term" value="P:L-histidine catabolic process to glutamate and formate"/>
    <property type="evidence" value="ECO:0007669"/>
    <property type="project" value="UniProtKB-UniPathway"/>
</dbReference>
<dbReference type="InterPro" id="IPR010247">
    <property type="entry name" value="HutG_amidohyd"/>
</dbReference>
<keyword evidence="4 7" id="KW-0456">Lyase</keyword>
<comment type="catalytic activity">
    <reaction evidence="5 8">
        <text>L-histidine = trans-urocanate + NH4(+)</text>
        <dbReference type="Rhea" id="RHEA:21232"/>
        <dbReference type="ChEBI" id="CHEBI:17771"/>
        <dbReference type="ChEBI" id="CHEBI:28938"/>
        <dbReference type="ChEBI" id="CHEBI:57595"/>
        <dbReference type="EC" id="4.3.1.3"/>
    </reaction>
</comment>
<dbReference type="AlphaFoldDB" id="A0A7V8FH00"/>
<dbReference type="UniPathway" id="UPA00379">
    <property type="reaction ID" value="UER00549"/>
</dbReference>
<organism evidence="11 12">
    <name type="scientific">Stenotrophomonas maltophilia</name>
    <name type="common">Pseudomonas maltophilia</name>
    <name type="synonym">Xanthomonas maltophilia</name>
    <dbReference type="NCBI Taxonomy" id="40324"/>
    <lineage>
        <taxon>Bacteria</taxon>
        <taxon>Pseudomonadati</taxon>
        <taxon>Pseudomonadota</taxon>
        <taxon>Gammaproteobacteria</taxon>
        <taxon>Lysobacterales</taxon>
        <taxon>Lysobacteraceae</taxon>
        <taxon>Stenotrophomonas</taxon>
        <taxon>Stenotrophomonas maltophilia group</taxon>
    </lineage>
</organism>
<accession>A0A7V8FH00</accession>
<name>A0A7V8FH00_STEMA</name>
<dbReference type="Pfam" id="PF00221">
    <property type="entry name" value="Lyase_aromatic"/>
    <property type="match status" value="1"/>
</dbReference>
<gene>
    <name evidence="11" type="primary">hutH</name>
    <name evidence="11" type="ORF">GAK31_01047</name>
</gene>
<evidence type="ECO:0000256" key="7">
    <source>
        <dbReference type="RuleBase" id="RU003954"/>
    </source>
</evidence>
<evidence type="ECO:0000256" key="3">
    <source>
        <dbReference type="ARBA" id="ARBA00022808"/>
    </source>
</evidence>
<evidence type="ECO:0000256" key="1">
    <source>
        <dbReference type="ARBA" id="ARBA00005113"/>
    </source>
</evidence>
<comment type="pathway">
    <text evidence="1 8">Amino-acid degradation; L-histidine degradation into L-glutamate; N-formimidoyl-L-glutamate from L-histidine: step 1/3.</text>
</comment>
<proteinExistence type="inferred from homology"/>
<evidence type="ECO:0000256" key="8">
    <source>
        <dbReference type="RuleBase" id="RU004479"/>
    </source>
</evidence>
<dbReference type="FunFam" id="1.10.275.10:FF:000005">
    <property type="entry name" value="Histidine ammonia-lyase"/>
    <property type="match status" value="1"/>
</dbReference>
<dbReference type="Pfam" id="PF05013">
    <property type="entry name" value="FGase"/>
    <property type="match status" value="1"/>
</dbReference>
<comment type="similarity">
    <text evidence="7">Belongs to the PAL/histidase family.</text>
</comment>
<dbReference type="InterPro" id="IPR022313">
    <property type="entry name" value="Phe/His_NH3-lyase_AS"/>
</dbReference>
<evidence type="ECO:0000256" key="2">
    <source>
        <dbReference type="ARBA" id="ARBA00012994"/>
    </source>
</evidence>
<dbReference type="InterPro" id="IPR005921">
    <property type="entry name" value="HutH"/>
</dbReference>
<dbReference type="NCBIfam" id="NF006871">
    <property type="entry name" value="PRK09367.1"/>
    <property type="match status" value="1"/>
</dbReference>
<dbReference type="SUPFAM" id="SSF48557">
    <property type="entry name" value="L-aspartase-like"/>
    <property type="match status" value="1"/>
</dbReference>
<dbReference type="NCBIfam" id="TIGR02017">
    <property type="entry name" value="hutG_amidohyd"/>
    <property type="match status" value="1"/>
</dbReference>
<dbReference type="GO" id="GO:0004397">
    <property type="term" value="F:histidine ammonia-lyase activity"/>
    <property type="evidence" value="ECO:0007669"/>
    <property type="project" value="UniProtKB-UniRule"/>
</dbReference>
<feature type="region of interest" description="Disordered" evidence="10">
    <location>
        <begin position="417"/>
        <end position="445"/>
    </location>
</feature>
<dbReference type="InterPro" id="IPR024083">
    <property type="entry name" value="Fumarase/histidase_N"/>
</dbReference>
<evidence type="ECO:0000256" key="5">
    <source>
        <dbReference type="ARBA" id="ARBA00049269"/>
    </source>
</evidence>
<dbReference type="PANTHER" id="PTHR10362">
    <property type="entry name" value="HISTIDINE AMMONIA-LYASE"/>
    <property type="match status" value="1"/>
</dbReference>
<evidence type="ECO:0000256" key="9">
    <source>
        <dbReference type="RuleBase" id="RU004480"/>
    </source>
</evidence>
<dbReference type="PROSITE" id="PS00488">
    <property type="entry name" value="PAL_HISTIDASE"/>
    <property type="match status" value="1"/>
</dbReference>
<dbReference type="CDD" id="cd00332">
    <property type="entry name" value="PAL-HAL"/>
    <property type="match status" value="1"/>
</dbReference>
<dbReference type="NCBIfam" id="TIGR01225">
    <property type="entry name" value="hutH"/>
    <property type="match status" value="1"/>
</dbReference>
<reference evidence="12" key="1">
    <citation type="journal article" date="2020" name="MBio">
        <title>Horizontal gene transfer to a defensive symbiont with a reduced genome amongst a multipartite beetle microbiome.</title>
        <authorList>
            <person name="Waterworth S.C."/>
            <person name="Florez L.V."/>
            <person name="Rees E.R."/>
            <person name="Hertweck C."/>
            <person name="Kaltenpoth M."/>
            <person name="Kwan J.C."/>
        </authorList>
    </citation>
    <scope>NUCLEOTIDE SEQUENCE [LARGE SCALE GENOMIC DNA]</scope>
</reference>
<evidence type="ECO:0000256" key="6">
    <source>
        <dbReference type="NCBIfam" id="TIGR01225"/>
    </source>
</evidence>
<evidence type="ECO:0000313" key="12">
    <source>
        <dbReference type="Proteomes" id="UP000487117"/>
    </source>
</evidence>
<protein>
    <recommendedName>
        <fullName evidence="2 6">Histidine ammonia-lyase</fullName>
        <ecNumber evidence="2 6">4.3.1.3</ecNumber>
    </recommendedName>
</protein>
<evidence type="ECO:0000256" key="4">
    <source>
        <dbReference type="ARBA" id="ARBA00023239"/>
    </source>
</evidence>
<dbReference type="InterPro" id="IPR001106">
    <property type="entry name" value="Aromatic_Lyase"/>
</dbReference>
<evidence type="ECO:0000256" key="10">
    <source>
        <dbReference type="SAM" id="MobiDB-lite"/>
    </source>
</evidence>